<evidence type="ECO:0000313" key="1">
    <source>
        <dbReference type="EMBL" id="GAC41691.1"/>
    </source>
</evidence>
<dbReference type="AlphaFoldDB" id="M9LN38"/>
<evidence type="ECO:0000313" key="2">
    <source>
        <dbReference type="Proteomes" id="UP000029453"/>
    </source>
</evidence>
<keyword evidence="2" id="KW-1185">Reference proteome</keyword>
<protein>
    <submittedName>
        <fullName evidence="1">Periplasmic component</fullName>
    </submittedName>
</protein>
<dbReference type="Proteomes" id="UP000029453">
    <property type="component" value="Unassembled WGS sequence"/>
</dbReference>
<sequence length="77" mass="8935">MRGQYDTLLLVYITKMLYMVARAIGKGQVGRENEVVGIKITLTPEQMQRLVKIVVPEAVELIRRQKARKQIKYEETT</sequence>
<organism evidence="1 2">
    <name type="scientific">Paenibacillus popilliae ATCC 14706</name>
    <dbReference type="NCBI Taxonomy" id="1212764"/>
    <lineage>
        <taxon>Bacteria</taxon>
        <taxon>Bacillati</taxon>
        <taxon>Bacillota</taxon>
        <taxon>Bacilli</taxon>
        <taxon>Bacillales</taxon>
        <taxon>Paenibacillaceae</taxon>
        <taxon>Paenibacillus</taxon>
    </lineage>
</organism>
<reference evidence="1 2" key="1">
    <citation type="submission" date="2012-10" db="EMBL/GenBank/DDBJ databases">
        <title>Draft Genome Sequence of Paenibacillus popilliae ATCC 14706T.</title>
        <authorList>
            <person name="Iiyama K."/>
            <person name="Mori K."/>
            <person name="Mon H."/>
            <person name="Chieda Y."/>
            <person name="Lee J.M."/>
            <person name="Kusakabe T."/>
            <person name="Tashiro K."/>
            <person name="Asano S."/>
            <person name="Yasunaga-Aoki C."/>
            <person name="Shimizu S."/>
        </authorList>
    </citation>
    <scope>NUCLEOTIDE SEQUENCE [LARGE SCALE GENOMIC DNA]</scope>
    <source>
        <strain evidence="1 2">ATCC 14706</strain>
    </source>
</reference>
<gene>
    <name evidence="1" type="ORF">PPOP_1042</name>
</gene>
<comment type="caution">
    <text evidence="1">The sequence shown here is derived from an EMBL/GenBank/DDBJ whole genome shotgun (WGS) entry which is preliminary data.</text>
</comment>
<dbReference type="EMBL" id="BALG01000042">
    <property type="protein sequence ID" value="GAC41691.1"/>
    <property type="molecule type" value="Genomic_DNA"/>
</dbReference>
<name>M9LN38_PAEPP</name>
<proteinExistence type="predicted"/>
<accession>M9LN38</accession>